<accession>A0A840BUA9</accession>
<dbReference type="GO" id="GO:0005886">
    <property type="term" value="C:plasma membrane"/>
    <property type="evidence" value="ECO:0007669"/>
    <property type="project" value="UniProtKB-SubCell"/>
</dbReference>
<evidence type="ECO:0000256" key="4">
    <source>
        <dbReference type="ARBA" id="ARBA00022989"/>
    </source>
</evidence>
<dbReference type="AlphaFoldDB" id="A0A840BUA9"/>
<dbReference type="SMART" id="SM01204">
    <property type="entry name" value="FIST_C"/>
    <property type="match status" value="1"/>
</dbReference>
<feature type="domain" description="FIST C-domain" evidence="7">
    <location>
        <begin position="213"/>
        <end position="352"/>
    </location>
</feature>
<comment type="caution">
    <text evidence="8">The sequence shown here is derived from an EMBL/GenBank/DDBJ whole genome shotgun (WGS) entry which is preliminary data.</text>
</comment>
<name>A0A840BUA9_9RHOO</name>
<dbReference type="InterPro" id="IPR016741">
    <property type="entry name" value="UCP018953"/>
</dbReference>
<evidence type="ECO:0000256" key="1">
    <source>
        <dbReference type="ARBA" id="ARBA00004651"/>
    </source>
</evidence>
<reference evidence="8 9" key="1">
    <citation type="submission" date="2020-08" db="EMBL/GenBank/DDBJ databases">
        <title>Genomic Encyclopedia of Type Strains, Phase IV (KMG-IV): sequencing the most valuable type-strain genomes for metagenomic binning, comparative biology and taxonomic classification.</title>
        <authorList>
            <person name="Goeker M."/>
        </authorList>
    </citation>
    <scope>NUCLEOTIDE SEQUENCE [LARGE SCALE GENOMIC DNA]</scope>
    <source>
        <strain evidence="8 9">DSM 106739</strain>
    </source>
</reference>
<evidence type="ECO:0000313" key="8">
    <source>
        <dbReference type="EMBL" id="MBB4014376.1"/>
    </source>
</evidence>
<protein>
    <submittedName>
        <fullName evidence="8">Small ligand-binding sensory domain FIST</fullName>
    </submittedName>
</protein>
<keyword evidence="4" id="KW-1133">Transmembrane helix</keyword>
<evidence type="ECO:0000256" key="2">
    <source>
        <dbReference type="ARBA" id="ARBA00022475"/>
    </source>
</evidence>
<dbReference type="SMART" id="SM00897">
    <property type="entry name" value="FIST"/>
    <property type="match status" value="1"/>
</dbReference>
<feature type="domain" description="FIST" evidence="6">
    <location>
        <begin position="35"/>
        <end position="212"/>
    </location>
</feature>
<keyword evidence="5" id="KW-0472">Membrane</keyword>
<evidence type="ECO:0000256" key="3">
    <source>
        <dbReference type="ARBA" id="ARBA00022692"/>
    </source>
</evidence>
<keyword evidence="9" id="KW-1185">Reference proteome</keyword>
<proteinExistence type="predicted"/>
<dbReference type="EMBL" id="JACIET010000002">
    <property type="protein sequence ID" value="MBB4014376.1"/>
    <property type="molecule type" value="Genomic_DNA"/>
</dbReference>
<dbReference type="InterPro" id="IPR019494">
    <property type="entry name" value="FIST_C"/>
</dbReference>
<keyword evidence="2" id="KW-1003">Cell membrane</keyword>
<gene>
    <name evidence="8" type="ORF">GGR36_003722</name>
</gene>
<dbReference type="GO" id="GO:0032436">
    <property type="term" value="P:positive regulation of proteasomal ubiquitin-dependent protein catabolic process"/>
    <property type="evidence" value="ECO:0007669"/>
    <property type="project" value="TreeGrafter"/>
</dbReference>
<dbReference type="Proteomes" id="UP000561045">
    <property type="component" value="Unassembled WGS sequence"/>
</dbReference>
<dbReference type="InterPro" id="IPR013702">
    <property type="entry name" value="FIST_domain_N"/>
</dbReference>
<keyword evidence="3" id="KW-0812">Transmembrane</keyword>
<dbReference type="PANTHER" id="PTHR14939:SF5">
    <property type="entry name" value="F-BOX ONLY PROTEIN 22"/>
    <property type="match status" value="1"/>
</dbReference>
<evidence type="ECO:0000313" key="9">
    <source>
        <dbReference type="Proteomes" id="UP000561045"/>
    </source>
</evidence>
<sequence length="365" mass="39027">MNHAASRFASGFALAVDWHVALDACLARFSLPAGANLGFLYWSDHFNAEAATILQALRARTGVAHWIGASAIGLIGREGAQLDAPGLSLMVARLPETSFRIFSGRTPLPPQREFAAHSAICHADPATPDMPDLVRDMAGKLGGLHLSGGMASGRDGALLLADDIFAGGICGVAFDRSVALVGELSQGCRQLGPARVATEVEDNLIGRLDGRRAIAVFRDVVNPLYRDDLRRAARGVQLALADDEDPSHYTVRHVIGIDPNGGRLAIDDLAEEGQQVFFVRRDAESAALDLDDMLLRLRERCPAPPMAALYVSCTGRGGSLFERDDSEVEAIQRVFGDIPLTGFFASGELLGARLYGYTGVLTLFC</sequence>
<dbReference type="PIRSF" id="PIRSF018953">
    <property type="entry name" value="UCP018953"/>
    <property type="match status" value="1"/>
</dbReference>
<dbReference type="Pfam" id="PF10442">
    <property type="entry name" value="FIST_C"/>
    <property type="match status" value="1"/>
</dbReference>
<organism evidence="8 9">
    <name type="scientific">Niveibacterium umoris</name>
    <dbReference type="NCBI Taxonomy" id="1193620"/>
    <lineage>
        <taxon>Bacteria</taxon>
        <taxon>Pseudomonadati</taxon>
        <taxon>Pseudomonadota</taxon>
        <taxon>Betaproteobacteria</taxon>
        <taxon>Rhodocyclales</taxon>
        <taxon>Rhodocyclaceae</taxon>
        <taxon>Niveibacterium</taxon>
    </lineage>
</organism>
<comment type="subcellular location">
    <subcellularLocation>
        <location evidence="1">Cell membrane</location>
        <topology evidence="1">Multi-pass membrane protein</topology>
    </subcellularLocation>
</comment>
<evidence type="ECO:0000259" key="6">
    <source>
        <dbReference type="SMART" id="SM00897"/>
    </source>
</evidence>
<dbReference type="GO" id="GO:0000209">
    <property type="term" value="P:protein polyubiquitination"/>
    <property type="evidence" value="ECO:0007669"/>
    <property type="project" value="TreeGrafter"/>
</dbReference>
<evidence type="ECO:0000259" key="7">
    <source>
        <dbReference type="SMART" id="SM01204"/>
    </source>
</evidence>
<dbReference type="RefSeq" id="WP_183636317.1">
    <property type="nucleotide sequence ID" value="NZ_BAABLE010000005.1"/>
</dbReference>
<dbReference type="PANTHER" id="PTHR14939">
    <property type="entry name" value="F-BOX ONLY PROTEIN 22"/>
    <property type="match status" value="1"/>
</dbReference>
<dbReference type="Pfam" id="PF08495">
    <property type="entry name" value="FIST"/>
    <property type="match status" value="1"/>
</dbReference>
<evidence type="ECO:0000256" key="5">
    <source>
        <dbReference type="ARBA" id="ARBA00023136"/>
    </source>
</evidence>